<feature type="region of interest" description="Disordered" evidence="1">
    <location>
        <begin position="52"/>
        <end position="73"/>
    </location>
</feature>
<dbReference type="EMBL" id="ML986623">
    <property type="protein sequence ID" value="KAF2263645.1"/>
    <property type="molecule type" value="Genomic_DNA"/>
</dbReference>
<organism evidence="3 4">
    <name type="scientific">Lojkania enalia</name>
    <dbReference type="NCBI Taxonomy" id="147567"/>
    <lineage>
        <taxon>Eukaryota</taxon>
        <taxon>Fungi</taxon>
        <taxon>Dikarya</taxon>
        <taxon>Ascomycota</taxon>
        <taxon>Pezizomycotina</taxon>
        <taxon>Dothideomycetes</taxon>
        <taxon>Pleosporomycetidae</taxon>
        <taxon>Pleosporales</taxon>
        <taxon>Pleosporales incertae sedis</taxon>
        <taxon>Lojkania</taxon>
    </lineage>
</organism>
<reference evidence="4" key="1">
    <citation type="journal article" date="2020" name="Stud. Mycol.">
        <title>101 Dothideomycetes genomes: A test case for predicting lifestyles and emergence of pathogens.</title>
        <authorList>
            <person name="Haridas S."/>
            <person name="Albert R."/>
            <person name="Binder M."/>
            <person name="Bloem J."/>
            <person name="LaButti K."/>
            <person name="Salamov A."/>
            <person name="Andreopoulos B."/>
            <person name="Baker S."/>
            <person name="Barry K."/>
            <person name="Bills G."/>
            <person name="Bluhm B."/>
            <person name="Cannon C."/>
            <person name="Castanera R."/>
            <person name="Culley D."/>
            <person name="Daum C."/>
            <person name="Ezra D."/>
            <person name="Gonzalez J."/>
            <person name="Henrissat B."/>
            <person name="Kuo A."/>
            <person name="Liang C."/>
            <person name="Lipzen A."/>
            <person name="Lutzoni F."/>
            <person name="Magnuson J."/>
            <person name="Mondo S."/>
            <person name="Nolan M."/>
            <person name="Ohm R."/>
            <person name="Pangilinan J."/>
            <person name="Park H.-J."/>
            <person name="Ramirez L."/>
            <person name="Alfaro M."/>
            <person name="Sun H."/>
            <person name="Tritt A."/>
            <person name="Yoshinaga Y."/>
            <person name="Zwiers L.-H."/>
            <person name="Turgeon B."/>
            <person name="Goodwin S."/>
            <person name="Spatafora J."/>
            <person name="Crous P."/>
            <person name="Grigoriev I."/>
        </authorList>
    </citation>
    <scope>NUCLEOTIDE SEQUENCE [LARGE SCALE GENOMIC DNA]</scope>
    <source>
        <strain evidence="4">CBS 304.66</strain>
    </source>
</reference>
<evidence type="ECO:0000313" key="3">
    <source>
        <dbReference type="EMBL" id="KAF2263645.1"/>
    </source>
</evidence>
<protein>
    <submittedName>
        <fullName evidence="3">Uncharacterized protein</fullName>
    </submittedName>
</protein>
<keyword evidence="2" id="KW-1133">Transmembrane helix</keyword>
<feature type="transmembrane region" description="Helical" evidence="2">
    <location>
        <begin position="20"/>
        <end position="41"/>
    </location>
</feature>
<name>A0A9P4K8F8_9PLEO</name>
<dbReference type="AlphaFoldDB" id="A0A9P4K8F8"/>
<keyword evidence="2" id="KW-0812">Transmembrane</keyword>
<proteinExistence type="predicted"/>
<keyword evidence="4" id="KW-1185">Reference proteome</keyword>
<keyword evidence="2" id="KW-0472">Membrane</keyword>
<evidence type="ECO:0000256" key="1">
    <source>
        <dbReference type="SAM" id="MobiDB-lite"/>
    </source>
</evidence>
<feature type="compositionally biased region" description="Basic and acidic residues" evidence="1">
    <location>
        <begin position="185"/>
        <end position="200"/>
    </location>
</feature>
<feature type="compositionally biased region" description="Polar residues" evidence="1">
    <location>
        <begin position="52"/>
        <end position="61"/>
    </location>
</feature>
<evidence type="ECO:0000256" key="2">
    <source>
        <dbReference type="SAM" id="Phobius"/>
    </source>
</evidence>
<comment type="caution">
    <text evidence="3">The sequence shown here is derived from an EMBL/GenBank/DDBJ whole genome shotgun (WGS) entry which is preliminary data.</text>
</comment>
<dbReference type="Proteomes" id="UP000800093">
    <property type="component" value="Unassembled WGS sequence"/>
</dbReference>
<gene>
    <name evidence="3" type="ORF">CC78DRAFT_617435</name>
</gene>
<sequence length="218" mass="23865">MLAPRFYCPVPVQTFARKLTSAISDGIAMMTAVIFICILYIQSLSNRLATPSSHSNSTSDQLPEYQDRVKPTHSGSRFLSTFRFSNRIKLSTLSMPKPTLPSFFSRPTNTTKPQTNANWLLRPANTNNSLSSLVSLTHALIDIEHFRPLSRATASRESDEEMDELGIGYAVSVSSGDAGAGWGKGEGEGKEEVRAREYGKSDAGRGIVRTTTMEVVIS</sequence>
<accession>A0A9P4K8F8</accession>
<evidence type="ECO:0000313" key="4">
    <source>
        <dbReference type="Proteomes" id="UP000800093"/>
    </source>
</evidence>
<feature type="region of interest" description="Disordered" evidence="1">
    <location>
        <begin position="178"/>
        <end position="200"/>
    </location>
</feature>